<dbReference type="PANTHER" id="PTHR34295:SF1">
    <property type="entry name" value="BIOTIN TRANSPORTER BIOY"/>
    <property type="match status" value="1"/>
</dbReference>
<keyword evidence="3" id="KW-1133">Transmembrane helix</keyword>
<dbReference type="GO" id="GO:0005886">
    <property type="term" value="C:plasma membrane"/>
    <property type="evidence" value="ECO:0007669"/>
    <property type="project" value="UniProtKB-SubCell"/>
</dbReference>
<comment type="caution">
    <text evidence="4">The sequence shown here is derived from an EMBL/GenBank/DDBJ whole genome shotgun (WGS) entry which is preliminary data.</text>
</comment>
<dbReference type="GO" id="GO:0015225">
    <property type="term" value="F:biotin transmembrane transporter activity"/>
    <property type="evidence" value="ECO:0007669"/>
    <property type="project" value="UniProtKB-UniRule"/>
</dbReference>
<keyword evidence="2 3" id="KW-0472">Membrane</keyword>
<comment type="subcellular location">
    <subcellularLocation>
        <location evidence="2">Cell membrane</location>
        <topology evidence="2">Multi-pass membrane protein</topology>
    </subcellularLocation>
</comment>
<feature type="transmembrane region" description="Helical" evidence="3">
    <location>
        <begin position="33"/>
        <end position="50"/>
    </location>
</feature>
<dbReference type="EMBL" id="VTOY01000008">
    <property type="protein sequence ID" value="TYZ21681.1"/>
    <property type="molecule type" value="Genomic_DNA"/>
</dbReference>
<accession>A0A5D6VZU0</accession>
<evidence type="ECO:0000256" key="2">
    <source>
        <dbReference type="PIRNR" id="PIRNR016661"/>
    </source>
</evidence>
<reference evidence="4 5" key="1">
    <citation type="submission" date="2019-08" db="EMBL/GenBank/DDBJ databases">
        <title>Selenomonas sp. mPRGC5 and Selenomonas sp. mPRGC8 isolated from ruminal fluid of dairy goat (Capra hircus).</title>
        <authorList>
            <person name="Poothong S."/>
            <person name="Nuengjamnong C."/>
            <person name="Tanasupawat S."/>
        </authorList>
    </citation>
    <scope>NUCLEOTIDE SEQUENCE [LARGE SCALE GENOMIC DNA]</scope>
    <source>
        <strain evidence="5">mPRGC5</strain>
    </source>
</reference>
<evidence type="ECO:0000256" key="1">
    <source>
        <dbReference type="ARBA" id="ARBA00010692"/>
    </source>
</evidence>
<organism evidence="4 5">
    <name type="scientific">Selenomonas ruminis</name>
    <dbReference type="NCBI Taxonomy" id="2593411"/>
    <lineage>
        <taxon>Bacteria</taxon>
        <taxon>Bacillati</taxon>
        <taxon>Bacillota</taxon>
        <taxon>Negativicutes</taxon>
        <taxon>Selenomonadales</taxon>
        <taxon>Selenomonadaceae</taxon>
        <taxon>Selenomonas</taxon>
    </lineage>
</organism>
<keyword evidence="2" id="KW-0813">Transport</keyword>
<dbReference type="RefSeq" id="WP_149171808.1">
    <property type="nucleotide sequence ID" value="NZ_VTOY01000008.1"/>
</dbReference>
<evidence type="ECO:0000313" key="5">
    <source>
        <dbReference type="Proteomes" id="UP000323646"/>
    </source>
</evidence>
<dbReference type="AlphaFoldDB" id="A0A5D6VZU0"/>
<dbReference type="OrthoDB" id="9803495at2"/>
<dbReference type="PIRSF" id="PIRSF016661">
    <property type="entry name" value="BioY"/>
    <property type="match status" value="1"/>
</dbReference>
<dbReference type="InterPro" id="IPR003784">
    <property type="entry name" value="BioY"/>
</dbReference>
<feature type="transmembrane region" description="Helical" evidence="3">
    <location>
        <begin position="57"/>
        <end position="79"/>
    </location>
</feature>
<proteinExistence type="inferred from homology"/>
<feature type="transmembrane region" description="Helical" evidence="3">
    <location>
        <begin position="114"/>
        <end position="134"/>
    </location>
</feature>
<comment type="similarity">
    <text evidence="1 2">Belongs to the BioY family.</text>
</comment>
<dbReference type="PANTHER" id="PTHR34295">
    <property type="entry name" value="BIOTIN TRANSPORTER BIOY"/>
    <property type="match status" value="1"/>
</dbReference>
<keyword evidence="2" id="KW-1003">Cell membrane</keyword>
<gene>
    <name evidence="4" type="ORF">FZ040_09790</name>
</gene>
<dbReference type="Proteomes" id="UP000323646">
    <property type="component" value="Unassembled WGS sequence"/>
</dbReference>
<evidence type="ECO:0000256" key="3">
    <source>
        <dbReference type="SAM" id="Phobius"/>
    </source>
</evidence>
<feature type="transmembrane region" description="Helical" evidence="3">
    <location>
        <begin position="9"/>
        <end position="27"/>
    </location>
</feature>
<feature type="transmembrane region" description="Helical" evidence="3">
    <location>
        <begin position="85"/>
        <end position="102"/>
    </location>
</feature>
<dbReference type="Pfam" id="PF02632">
    <property type="entry name" value="BioY"/>
    <property type="match status" value="1"/>
</dbReference>
<keyword evidence="5" id="KW-1185">Reference proteome</keyword>
<name>A0A5D6VZU0_9FIRM</name>
<protein>
    <recommendedName>
        <fullName evidence="2">Biotin transporter</fullName>
    </recommendedName>
</protein>
<keyword evidence="3" id="KW-0812">Transmembrane</keyword>
<feature type="transmembrane region" description="Helical" evidence="3">
    <location>
        <begin position="146"/>
        <end position="173"/>
    </location>
</feature>
<dbReference type="Gene3D" id="1.10.1760.20">
    <property type="match status" value="1"/>
</dbReference>
<evidence type="ECO:0000313" key="4">
    <source>
        <dbReference type="EMBL" id="TYZ21681.1"/>
    </source>
</evidence>
<sequence>MKKLKLRESILCALFIALITVGTFVRIPVGTDVYTLQFLFTLLAGLMLGARLGALAVAAYIALGLIGVPVFASGGGPAYVLQPTFGYLLGFVLQAWFCGRFSRKVQAVSFRSLLAVNFGGMVIVYIIGISWFYLFSNYVVSAPIALWAAIFYCGVLQAGPDFLLCMAAAGLALRCYHEGLWLQAANDLPERQAVAKEV</sequence>